<keyword evidence="2" id="KW-1185">Reference proteome</keyword>
<organism evidence="1 2">
    <name type="scientific">Psychrobacter phenylpyruvicus</name>
    <dbReference type="NCBI Taxonomy" id="29432"/>
    <lineage>
        <taxon>Bacteria</taxon>
        <taxon>Pseudomonadati</taxon>
        <taxon>Pseudomonadota</taxon>
        <taxon>Gammaproteobacteria</taxon>
        <taxon>Moraxellales</taxon>
        <taxon>Moraxellaceae</taxon>
        <taxon>Psychrobacter</taxon>
    </lineage>
</organism>
<name>A0A379LHN0_9GAMM</name>
<reference evidence="1 2" key="1">
    <citation type="submission" date="2018-06" db="EMBL/GenBank/DDBJ databases">
        <authorList>
            <consortium name="Pathogen Informatics"/>
            <person name="Doyle S."/>
        </authorList>
    </citation>
    <scope>NUCLEOTIDE SEQUENCE [LARGE SCALE GENOMIC DNA]</scope>
    <source>
        <strain evidence="1 2">NCTC10526</strain>
    </source>
</reference>
<dbReference type="AlphaFoldDB" id="A0A379LHN0"/>
<dbReference type="CDD" id="cd14744">
    <property type="entry name" value="PAAR_CT_2"/>
    <property type="match status" value="1"/>
</dbReference>
<sequence length="171" mass="18293">MAAYITVGAKTTHGGTVISGSPHTTHNGIPVSRKGDKVSCKKCKKIVTIATGDPSFIVDGSPIARAGDVTTCGSKLIAIQQAFAQSDFEVGSIAQAAPLVFPKSLASDSIKDKFDEQFEVLDENNEPMSNIKYQIIDDETEEVLAAGFTNENGLTERASTESKRKIRIVFI</sequence>
<accession>A0A379LHN0</accession>
<dbReference type="InterPro" id="IPR008727">
    <property type="entry name" value="PAAR_motif"/>
</dbReference>
<dbReference type="EMBL" id="UGVC01000001">
    <property type="protein sequence ID" value="SUD89961.1"/>
    <property type="molecule type" value="Genomic_DNA"/>
</dbReference>
<gene>
    <name evidence="1" type="ORF">NCTC10526_00276</name>
</gene>
<proteinExistence type="predicted"/>
<dbReference type="RefSeq" id="WP_051584423.1">
    <property type="nucleotide sequence ID" value="NZ_CAJHAQ010000001.1"/>
</dbReference>
<evidence type="ECO:0000313" key="1">
    <source>
        <dbReference type="EMBL" id="SUD89961.1"/>
    </source>
</evidence>
<dbReference type="Pfam" id="PF05488">
    <property type="entry name" value="PAAR_motif"/>
    <property type="match status" value="1"/>
</dbReference>
<protein>
    <submittedName>
        <fullName evidence="1">Uncharacterized conserved protein</fullName>
    </submittedName>
</protein>
<evidence type="ECO:0000313" key="2">
    <source>
        <dbReference type="Proteomes" id="UP000254123"/>
    </source>
</evidence>
<dbReference type="Gene3D" id="2.60.200.60">
    <property type="match status" value="1"/>
</dbReference>
<dbReference type="STRING" id="1123034.GCA_000685805_01325"/>
<dbReference type="Proteomes" id="UP000254123">
    <property type="component" value="Unassembled WGS sequence"/>
</dbReference>